<feature type="domain" description="Cytochrome C Planctomycete-type" evidence="5">
    <location>
        <begin position="101"/>
        <end position="160"/>
    </location>
</feature>
<protein>
    <submittedName>
        <fullName evidence="7">DUF1553 domain-containing protein</fullName>
    </submittedName>
</protein>
<feature type="domain" description="DUF1553" evidence="4">
    <location>
        <begin position="744"/>
        <end position="990"/>
    </location>
</feature>
<dbReference type="InterPro" id="IPR022655">
    <property type="entry name" value="DUF1553"/>
</dbReference>
<dbReference type="Pfam" id="PF07587">
    <property type="entry name" value="PSD1"/>
    <property type="match status" value="1"/>
</dbReference>
<keyword evidence="1" id="KW-0175">Coiled coil</keyword>
<keyword evidence="8" id="KW-1185">Reference proteome</keyword>
<dbReference type="InterPro" id="IPR033803">
    <property type="entry name" value="CBD-like_Golvesin-Xly"/>
</dbReference>
<dbReference type="PANTHER" id="PTHR35889">
    <property type="entry name" value="CYCLOINULO-OLIGOSACCHARIDE FRUCTANOTRANSFERASE-RELATED"/>
    <property type="match status" value="1"/>
</dbReference>
<dbReference type="Pfam" id="PF25275">
    <property type="entry name" value="Golvesin_C"/>
    <property type="match status" value="1"/>
</dbReference>
<evidence type="ECO:0000256" key="2">
    <source>
        <dbReference type="SAM" id="MobiDB-lite"/>
    </source>
</evidence>
<evidence type="ECO:0000256" key="1">
    <source>
        <dbReference type="SAM" id="Coils"/>
    </source>
</evidence>
<dbReference type="Pfam" id="PF07635">
    <property type="entry name" value="PSCyt1"/>
    <property type="match status" value="1"/>
</dbReference>
<dbReference type="InterPro" id="IPR011429">
    <property type="entry name" value="Cyt_c_Planctomycete-type"/>
</dbReference>
<feature type="compositionally biased region" description="Basic and acidic residues" evidence="2">
    <location>
        <begin position="658"/>
        <end position="669"/>
    </location>
</feature>
<organism evidence="7 8">
    <name type="scientific">Roseiconus nitratireducens</name>
    <dbReference type="NCBI Taxonomy" id="2605748"/>
    <lineage>
        <taxon>Bacteria</taxon>
        <taxon>Pseudomonadati</taxon>
        <taxon>Planctomycetota</taxon>
        <taxon>Planctomycetia</taxon>
        <taxon>Pirellulales</taxon>
        <taxon>Pirellulaceae</taxon>
        <taxon>Roseiconus</taxon>
    </lineage>
</organism>
<evidence type="ECO:0000259" key="6">
    <source>
        <dbReference type="Pfam" id="PF25275"/>
    </source>
</evidence>
<dbReference type="AlphaFoldDB" id="A0A5M6DDP6"/>
<accession>A0A5M6DDP6</accession>
<feature type="domain" description="DUF1549" evidence="3">
    <location>
        <begin position="241"/>
        <end position="449"/>
    </location>
</feature>
<proteinExistence type="predicted"/>
<sequence>MSPLRPTDLAPSAVFPPPGMLDSAPKSIAAPLRAFSCRAARHRVAPMRLVPSRVSLVVTILWIGCSLAAAEETSATASGADEQPLVAFFETRIRPALIEHCLDCHSEQSEASGGLVLDTRAGWETGGDLGPAIVPGNPDESLLIRAIEYGDPDLQMPPEGKLDEGTLAAFRRWIRQGAVDPRQVSPNPKADRHPAGLPVAKAQDHWAYRPLDRNETAFASGIKEASGPKDADSPPRPASVIDQLIESRLQAERLNAAPPADRRALIRRLTFDLHGLPPTPQQVESFLQDQSPDAYERLVDRLLASPSFGEHFARHWMDVVRYAESITLRGFVLPQAWRYRDYLVQAFASDRPFDQMIRDQIAGDLMPVDDLHERQQRAIATGFWAFGNSNLEDQDKTNLDFDHVDEQLETLGRAFLAQTIGCARCHDHKFDPIPTKDYYALAGILRSTTAMTHANVSKWIERPVPLNAEDERAYRELQSQFDRVQSELKAMEANPSGSGSKAKRIKVASLAGIVVDDDDARFVGDWKSSQSVSGYVGNGYHHDQQEGAGTKTATFEPDRIPTGRYRVRMAYTPNANRSSKVRVQVFSANESTTVVVNQRQRPSEDSVWVSLGVFPFEETGQAFVMVSNEDADGYVVVDAIQFLPVGEAFDPAEASPEGDQRAEKEPTAVADRREKLTRKLRQLRAQLDARPQYLTILESEPQREIAIRIRGNVHQSGERVPRGFLSAIAPAEHYAAKIDPHSSGRVAMANWIADPRNPLTARVYANRVWSWLMGDGIVTTENNFGTTGRPPSHPALLDWLSGELIRHDWSTKHLVKVIVTSRAYRRALTDDPDRMAVDPDNRLFASGPLKRLPAEAIRDAMLQISGELDRSFGGSMIQPGTKSDYGYRHSSRRRSLYAPVFRNSLPPLFRVFDFADASVSVGQRPRSTVAPQSLAMMNHPWVIARSRATAERLGRSSGTEDPTLLIRQLYQQCFARPPDDSELQLCLQFLRLDGPQGSIGDPAEISTDRWALLVQSLFASVDFRYLD</sequence>
<evidence type="ECO:0000313" key="7">
    <source>
        <dbReference type="EMBL" id="KAA5545513.1"/>
    </source>
</evidence>
<evidence type="ECO:0000259" key="4">
    <source>
        <dbReference type="Pfam" id="PF07587"/>
    </source>
</evidence>
<evidence type="ECO:0000259" key="3">
    <source>
        <dbReference type="Pfam" id="PF07583"/>
    </source>
</evidence>
<dbReference type="Proteomes" id="UP000324479">
    <property type="component" value="Unassembled WGS sequence"/>
</dbReference>
<name>A0A5M6DDP6_9BACT</name>
<feature type="region of interest" description="Disordered" evidence="2">
    <location>
        <begin position="650"/>
        <end position="669"/>
    </location>
</feature>
<feature type="coiled-coil region" evidence="1">
    <location>
        <begin position="467"/>
        <end position="494"/>
    </location>
</feature>
<gene>
    <name evidence="7" type="ORF">FYK55_07675</name>
</gene>
<evidence type="ECO:0000313" key="8">
    <source>
        <dbReference type="Proteomes" id="UP000324479"/>
    </source>
</evidence>
<dbReference type="InterPro" id="IPR011444">
    <property type="entry name" value="DUF1549"/>
</dbReference>
<dbReference type="Pfam" id="PF07583">
    <property type="entry name" value="PSCyt2"/>
    <property type="match status" value="1"/>
</dbReference>
<comment type="caution">
    <text evidence="7">The sequence shown here is derived from an EMBL/GenBank/DDBJ whole genome shotgun (WGS) entry which is preliminary data.</text>
</comment>
<dbReference type="PANTHER" id="PTHR35889:SF3">
    <property type="entry name" value="F-BOX DOMAIN-CONTAINING PROTEIN"/>
    <property type="match status" value="1"/>
</dbReference>
<evidence type="ECO:0000259" key="5">
    <source>
        <dbReference type="Pfam" id="PF07635"/>
    </source>
</evidence>
<reference evidence="7 8" key="1">
    <citation type="submission" date="2019-08" db="EMBL/GenBank/DDBJ databases">
        <authorList>
            <person name="Dhanesh K."/>
            <person name="Kumar G."/>
            <person name="Sasikala C."/>
            <person name="Venkata Ramana C."/>
        </authorList>
    </citation>
    <scope>NUCLEOTIDE SEQUENCE [LARGE SCALE GENOMIC DNA]</scope>
    <source>
        <strain evidence="7 8">JC645</strain>
    </source>
</reference>
<dbReference type="EMBL" id="VWOX01000003">
    <property type="protein sequence ID" value="KAA5545513.1"/>
    <property type="molecule type" value="Genomic_DNA"/>
</dbReference>
<feature type="domain" description="Golvesin/Xly CBD-like" evidence="6">
    <location>
        <begin position="513"/>
        <end position="642"/>
    </location>
</feature>